<name>A0A6A4FQY7_9STRA</name>
<dbReference type="Proteomes" id="UP000434957">
    <property type="component" value="Unassembled WGS sequence"/>
</dbReference>
<dbReference type="EMBL" id="QXFT01000263">
    <property type="protein sequence ID" value="KAE9349082.1"/>
    <property type="molecule type" value="Genomic_DNA"/>
</dbReference>
<sequence>MPLLLGDDEVEALEAALSYVDGLPPSDSELQEQSESLALLIICSVRSNFRGTGPDAPGRFSTKMYFRLVPFDAILKITICIRTS</sequence>
<evidence type="ECO:0000313" key="2">
    <source>
        <dbReference type="Proteomes" id="UP000434957"/>
    </source>
</evidence>
<gene>
    <name evidence="1" type="ORF">PR003_g6059</name>
</gene>
<comment type="caution">
    <text evidence="1">The sequence shown here is derived from an EMBL/GenBank/DDBJ whole genome shotgun (WGS) entry which is preliminary data.</text>
</comment>
<reference evidence="1 2" key="1">
    <citation type="submission" date="2018-08" db="EMBL/GenBank/DDBJ databases">
        <title>Genomic investigation of the strawberry pathogen Phytophthora fragariae indicates pathogenicity is determined by transcriptional variation in three key races.</title>
        <authorList>
            <person name="Adams T.M."/>
            <person name="Armitage A.D."/>
            <person name="Sobczyk M.K."/>
            <person name="Bates H.J."/>
            <person name="Dunwell J.M."/>
            <person name="Nellist C.F."/>
            <person name="Harrison R.J."/>
        </authorList>
    </citation>
    <scope>NUCLEOTIDE SEQUENCE [LARGE SCALE GENOMIC DNA]</scope>
    <source>
        <strain evidence="1 2">SCRP333</strain>
    </source>
</reference>
<organism evidence="1 2">
    <name type="scientific">Phytophthora rubi</name>
    <dbReference type="NCBI Taxonomy" id="129364"/>
    <lineage>
        <taxon>Eukaryota</taxon>
        <taxon>Sar</taxon>
        <taxon>Stramenopiles</taxon>
        <taxon>Oomycota</taxon>
        <taxon>Peronosporomycetes</taxon>
        <taxon>Peronosporales</taxon>
        <taxon>Peronosporaceae</taxon>
        <taxon>Phytophthora</taxon>
    </lineage>
</organism>
<keyword evidence="2" id="KW-1185">Reference proteome</keyword>
<proteinExistence type="predicted"/>
<dbReference type="AlphaFoldDB" id="A0A6A4FQY7"/>
<evidence type="ECO:0000313" key="1">
    <source>
        <dbReference type="EMBL" id="KAE9349082.1"/>
    </source>
</evidence>
<accession>A0A6A4FQY7</accession>
<protein>
    <submittedName>
        <fullName evidence="1">Uncharacterized protein</fullName>
    </submittedName>
</protein>